<gene>
    <name evidence="1" type="ORF">D4Q52_21855</name>
</gene>
<dbReference type="Proteomes" id="UP000285523">
    <property type="component" value="Unassembled WGS sequence"/>
</dbReference>
<dbReference type="OrthoDB" id="2389872at2"/>
<organism evidence="1 2">
    <name type="scientific">Rhodopseudomonas palustris</name>
    <dbReference type="NCBI Taxonomy" id="1076"/>
    <lineage>
        <taxon>Bacteria</taxon>
        <taxon>Pseudomonadati</taxon>
        <taxon>Pseudomonadota</taxon>
        <taxon>Alphaproteobacteria</taxon>
        <taxon>Hyphomicrobiales</taxon>
        <taxon>Nitrobacteraceae</taxon>
        <taxon>Rhodopseudomonas</taxon>
    </lineage>
</organism>
<evidence type="ECO:0000313" key="2">
    <source>
        <dbReference type="Proteomes" id="UP000285523"/>
    </source>
</evidence>
<sequence>MAEIKARSRVEELEESFERRARANGRTFEQEVEWLLERKQPFTPEEGVAVSRYFHSRCSGIQPSLTLDEIREGLM</sequence>
<proteinExistence type="predicted"/>
<protein>
    <submittedName>
        <fullName evidence="1">Uncharacterized protein</fullName>
    </submittedName>
</protein>
<dbReference type="EMBL" id="QYYD01000027">
    <property type="protein sequence ID" value="RJF68655.1"/>
    <property type="molecule type" value="Genomic_DNA"/>
</dbReference>
<evidence type="ECO:0000313" key="1">
    <source>
        <dbReference type="EMBL" id="RJF68655.1"/>
    </source>
</evidence>
<reference evidence="1 2" key="1">
    <citation type="submission" date="2018-09" db="EMBL/GenBank/DDBJ databases">
        <title>Draft genome sequence of Rhodopseudomonas palustris 2.1.18.</title>
        <authorList>
            <person name="Robertson S.L."/>
            <person name="Meyer T.E."/>
            <person name="Kyndt J.A."/>
        </authorList>
    </citation>
    <scope>NUCLEOTIDE SEQUENCE [LARGE SCALE GENOMIC DNA]</scope>
    <source>
        <strain evidence="1 2">2.1.18</strain>
    </source>
</reference>
<comment type="caution">
    <text evidence="1">The sequence shown here is derived from an EMBL/GenBank/DDBJ whole genome shotgun (WGS) entry which is preliminary data.</text>
</comment>
<name>A0A418UZ93_RHOPL</name>
<dbReference type="AlphaFoldDB" id="A0A418UZ93"/>
<dbReference type="RefSeq" id="WP_119858680.1">
    <property type="nucleotide sequence ID" value="NZ_QYYD01000027.1"/>
</dbReference>
<accession>A0A418UZ93</accession>